<evidence type="ECO:0000313" key="1">
    <source>
        <dbReference type="EMBL" id="RQX17844.1"/>
    </source>
</evidence>
<protein>
    <recommendedName>
        <fullName evidence="3">Galactose mutarotase</fullName>
    </recommendedName>
</protein>
<gene>
    <name evidence="1" type="ORF">DDE19_10170</name>
</gene>
<organism evidence="1 2">
    <name type="scientific">Micromonospora ureilytica</name>
    <dbReference type="NCBI Taxonomy" id="709868"/>
    <lineage>
        <taxon>Bacteria</taxon>
        <taxon>Bacillati</taxon>
        <taxon>Actinomycetota</taxon>
        <taxon>Actinomycetes</taxon>
        <taxon>Micromonosporales</taxon>
        <taxon>Micromonosporaceae</taxon>
        <taxon>Micromonospora</taxon>
    </lineage>
</organism>
<name>A0A3N9XYN5_9ACTN</name>
<accession>A0A3N9XYN5</accession>
<dbReference type="Proteomes" id="UP000278981">
    <property type="component" value="Unassembled WGS sequence"/>
</dbReference>
<comment type="caution">
    <text evidence="1">The sequence shown here is derived from an EMBL/GenBank/DDBJ whole genome shotgun (WGS) entry which is preliminary data.</text>
</comment>
<evidence type="ECO:0008006" key="3">
    <source>
        <dbReference type="Google" id="ProtNLM"/>
    </source>
</evidence>
<dbReference type="EMBL" id="QDGB01000209">
    <property type="protein sequence ID" value="RQX17844.1"/>
    <property type="molecule type" value="Genomic_DNA"/>
</dbReference>
<dbReference type="Gene3D" id="2.70.98.10">
    <property type="match status" value="1"/>
</dbReference>
<dbReference type="RefSeq" id="WP_124818430.1">
    <property type="nucleotide sequence ID" value="NZ_QDGB01000209.1"/>
</dbReference>
<dbReference type="OrthoDB" id="3850777at2"/>
<dbReference type="AlphaFoldDB" id="A0A3N9XYN5"/>
<proteinExistence type="predicted"/>
<dbReference type="InterPro" id="IPR014718">
    <property type="entry name" value="GH-type_carb-bd"/>
</dbReference>
<dbReference type="GO" id="GO:0030246">
    <property type="term" value="F:carbohydrate binding"/>
    <property type="evidence" value="ECO:0007669"/>
    <property type="project" value="InterPro"/>
</dbReference>
<reference evidence="1 2" key="1">
    <citation type="submission" date="2018-04" db="EMBL/GenBank/DDBJ databases">
        <title>Micromonosporas from Atacama Desert.</title>
        <authorList>
            <person name="Carro L."/>
            <person name="Klenk H.-P."/>
            <person name="Goodfellow M."/>
        </authorList>
    </citation>
    <scope>NUCLEOTIDE SEQUENCE [LARGE SCALE GENOMIC DNA]</scope>
    <source>
        <strain evidence="1 2">LB19</strain>
    </source>
</reference>
<evidence type="ECO:0000313" key="2">
    <source>
        <dbReference type="Proteomes" id="UP000278981"/>
    </source>
</evidence>
<sequence length="279" mass="29934">MVTGARPVALRATYDAAHGGRWTSLRGGGREWLWRGPEPGRHEVHPDDAFVDAGGLEECLPTVRGEPDHGEVWSRPWRSAGPGTIVIERPTFTVDRRITDSGGVVVADYRLAADPGHRFVWAAHALLDLSPAARLDAPAGTPTRLHPEAAAHLPPGSWPTGDRWLTGPWPAPAGLTLDTFGRDDGTAFGAVLLDCPRVQVIDGADRLTMELECADQPRSTALWRNLGGWPVDGPYRSVGVEPMLGAAFDLADTGPDDAAVVPPTGEVTWRLTISAHRIP</sequence>